<feature type="chain" id="PRO_5013098677" evidence="1">
    <location>
        <begin position="18"/>
        <end position="192"/>
    </location>
</feature>
<dbReference type="Gene3D" id="2.40.128.20">
    <property type="match status" value="1"/>
</dbReference>
<evidence type="ECO:0000256" key="1">
    <source>
        <dbReference type="SAM" id="SignalP"/>
    </source>
</evidence>
<accession>A0A224YMR7</accession>
<evidence type="ECO:0000313" key="2">
    <source>
        <dbReference type="EMBL" id="MAA15284.1"/>
    </source>
</evidence>
<dbReference type="AlphaFoldDB" id="A0A224YMR7"/>
<dbReference type="EMBL" id="GFPF01004138">
    <property type="protein sequence ID" value="MAA15284.1"/>
    <property type="molecule type" value="Transcribed_RNA"/>
</dbReference>
<keyword evidence="1" id="KW-0732">Signal</keyword>
<dbReference type="InterPro" id="IPR012674">
    <property type="entry name" value="Calycin"/>
</dbReference>
<sequence length="192" mass="22233">MNHQLLGFLPVSAFVLAYISRFIMSGECWTGVLPANSSSTIYLVGYSQQLYRKYIKCVQSEFIGVIAHGTLRRLTMSYTDPRTKEPVTKGLPFVLQFQEDPLVFKLNITGLYDDWMRLTGANRTYLIMYYNKDAMVLADRKRGYSDDDRPVCSLWVTKPYRYLKGLSALANITFHDNCKNATLVSYDRECWW</sequence>
<proteinExistence type="predicted"/>
<organism evidence="2">
    <name type="scientific">Rhipicephalus zambeziensis</name>
    <dbReference type="NCBI Taxonomy" id="60191"/>
    <lineage>
        <taxon>Eukaryota</taxon>
        <taxon>Metazoa</taxon>
        <taxon>Ecdysozoa</taxon>
        <taxon>Arthropoda</taxon>
        <taxon>Chelicerata</taxon>
        <taxon>Arachnida</taxon>
        <taxon>Acari</taxon>
        <taxon>Parasitiformes</taxon>
        <taxon>Ixodida</taxon>
        <taxon>Ixodoidea</taxon>
        <taxon>Ixodidae</taxon>
        <taxon>Rhipicephalinae</taxon>
        <taxon>Rhipicephalus</taxon>
        <taxon>Rhipicephalus</taxon>
    </lineage>
</organism>
<protein>
    <submittedName>
        <fullName evidence="2">Lipocalin</fullName>
    </submittedName>
</protein>
<reference evidence="2" key="1">
    <citation type="journal article" date="2017" name="Parasit. Vectors">
        <title>Sialotranscriptomics of Rhipicephalus zambeziensis reveals intricate expression profiles of secretory proteins and suggests tight temporal transcriptional regulation during blood-feeding.</title>
        <authorList>
            <person name="de Castro M.H."/>
            <person name="de Klerk D."/>
            <person name="Pienaar R."/>
            <person name="Rees D.J.G."/>
            <person name="Mans B.J."/>
        </authorList>
    </citation>
    <scope>NUCLEOTIDE SEQUENCE</scope>
    <source>
        <tissue evidence="2">Salivary glands</tissue>
    </source>
</reference>
<name>A0A224YMR7_9ACAR</name>
<feature type="signal peptide" evidence="1">
    <location>
        <begin position="1"/>
        <end position="17"/>
    </location>
</feature>